<feature type="compositionally biased region" description="Polar residues" evidence="1">
    <location>
        <begin position="99"/>
        <end position="119"/>
    </location>
</feature>
<dbReference type="Proteomes" id="UP000545286">
    <property type="component" value="Unassembled WGS sequence"/>
</dbReference>
<dbReference type="RefSeq" id="WP_183623231.1">
    <property type="nucleotide sequence ID" value="NZ_JACHWJ010000001.1"/>
</dbReference>
<protein>
    <recommendedName>
        <fullName evidence="4">Terminase</fullName>
    </recommendedName>
</protein>
<evidence type="ECO:0008006" key="4">
    <source>
        <dbReference type="Google" id="ProtNLM"/>
    </source>
</evidence>
<reference evidence="2 3" key="1">
    <citation type="submission" date="2020-08" db="EMBL/GenBank/DDBJ databases">
        <title>Sequencing the genomes of 1000 actinobacteria strains.</title>
        <authorList>
            <person name="Klenk H.-P."/>
        </authorList>
    </citation>
    <scope>NUCLEOTIDE SEQUENCE [LARGE SCALE GENOMIC DNA]</scope>
    <source>
        <strain evidence="2 3">DSM 20419</strain>
    </source>
</reference>
<feature type="region of interest" description="Disordered" evidence="1">
    <location>
        <begin position="93"/>
        <end position="119"/>
    </location>
</feature>
<evidence type="ECO:0000313" key="3">
    <source>
        <dbReference type="Proteomes" id="UP000545286"/>
    </source>
</evidence>
<keyword evidence="3" id="KW-1185">Reference proteome</keyword>
<accession>A0A7W4ULS0</accession>
<organism evidence="2 3">
    <name type="scientific">Pseudoclavibacter helvolus</name>
    <dbReference type="NCBI Taxonomy" id="255205"/>
    <lineage>
        <taxon>Bacteria</taxon>
        <taxon>Bacillati</taxon>
        <taxon>Actinomycetota</taxon>
        <taxon>Actinomycetes</taxon>
        <taxon>Micrococcales</taxon>
        <taxon>Microbacteriaceae</taxon>
        <taxon>Pseudoclavibacter</taxon>
    </lineage>
</organism>
<comment type="caution">
    <text evidence="2">The sequence shown here is derived from an EMBL/GenBank/DDBJ whole genome shotgun (WGS) entry which is preliminary data.</text>
</comment>
<evidence type="ECO:0000313" key="2">
    <source>
        <dbReference type="EMBL" id="MBB2956797.1"/>
    </source>
</evidence>
<sequence>MAGTTAPKPVGLKVGGKRLWTETLEAYELRQDELVVLKAACFEVDLIDRMEKELKTETLTVRGSMGQLVPHPLVSELRQHRATLATILRGLKLPDTDASPANQQRSAAQNRWSAHGQAS</sequence>
<dbReference type="AlphaFoldDB" id="A0A7W4ULS0"/>
<dbReference type="EMBL" id="JACHWJ010000001">
    <property type="protein sequence ID" value="MBB2956797.1"/>
    <property type="molecule type" value="Genomic_DNA"/>
</dbReference>
<name>A0A7W4ULS0_9MICO</name>
<evidence type="ECO:0000256" key="1">
    <source>
        <dbReference type="SAM" id="MobiDB-lite"/>
    </source>
</evidence>
<gene>
    <name evidence="2" type="ORF">FHX72_000909</name>
</gene>
<proteinExistence type="predicted"/>